<name>Q93IK5_9VIBR</name>
<dbReference type="Pfam" id="PF00691">
    <property type="entry name" value="OmpA"/>
    <property type="match status" value="1"/>
</dbReference>
<evidence type="ECO:0000256" key="9">
    <source>
        <dbReference type="ARBA" id="ARBA00023237"/>
    </source>
</evidence>
<accession>Q93IK5</accession>
<feature type="domain" description="OmpA-like" evidence="13">
    <location>
        <begin position="250"/>
        <end position="368"/>
    </location>
</feature>
<keyword evidence="7" id="KW-0626">Porin</keyword>
<dbReference type="InterPro" id="IPR006664">
    <property type="entry name" value="OMP_bac"/>
</dbReference>
<dbReference type="InterPro" id="IPR036737">
    <property type="entry name" value="OmpA-like_sf"/>
</dbReference>
<evidence type="ECO:0000256" key="6">
    <source>
        <dbReference type="ARBA" id="ARBA00023065"/>
    </source>
</evidence>
<evidence type="ECO:0000256" key="10">
    <source>
        <dbReference type="PROSITE-ProRule" id="PRU00473"/>
    </source>
</evidence>
<reference evidence="14" key="1">
    <citation type="journal article" date="2003" name="FEMS Microbiol. Lett.">
        <title>Cloning and molecular characterization of a unique hemolysin gene of Vibrio pommerensis sp. nov.: development of a DNA probe for the detection of the hemolysin gene and its use in identification of related Vibrio spp. from the Baltic Sea.</title>
        <authorList>
            <person name="Jores J."/>
            <person name="Appel B."/>
            <person name="Lewin A."/>
        </authorList>
    </citation>
    <scope>NUCLEOTIDE SEQUENCE</scope>
    <source>
        <strain evidence="14">CH-291</strain>
    </source>
</reference>
<keyword evidence="12" id="KW-0732">Signal</keyword>
<dbReference type="EMBL" id="AJ314791">
    <property type="protein sequence ID" value="CAC40971.1"/>
    <property type="molecule type" value="Genomic_DNA"/>
</dbReference>
<keyword evidence="6" id="KW-0406">Ion transport</keyword>
<evidence type="ECO:0000256" key="2">
    <source>
        <dbReference type="ARBA" id="ARBA00005710"/>
    </source>
</evidence>
<keyword evidence="9" id="KW-0998">Cell outer membrane</keyword>
<comment type="similarity">
    <text evidence="2">Belongs to the outer membrane OOP (TC 1.B.6) superfamily. OmpA family.</text>
</comment>
<evidence type="ECO:0000313" key="14">
    <source>
        <dbReference type="EMBL" id="CAC40971.1"/>
    </source>
</evidence>
<feature type="chain" id="PRO_5004320280" description="OmpA-like domain-containing protein" evidence="12">
    <location>
        <begin position="30"/>
        <end position="378"/>
    </location>
</feature>
<dbReference type="GO" id="GO:0006811">
    <property type="term" value="P:monoatomic ion transport"/>
    <property type="evidence" value="ECO:0007669"/>
    <property type="project" value="UniProtKB-KW"/>
</dbReference>
<dbReference type="SUPFAM" id="SSF56925">
    <property type="entry name" value="OMPA-like"/>
    <property type="match status" value="1"/>
</dbReference>
<dbReference type="PROSITE" id="PS51123">
    <property type="entry name" value="OMPA_2"/>
    <property type="match status" value="1"/>
</dbReference>
<dbReference type="InterPro" id="IPR011250">
    <property type="entry name" value="OMP/PagP_B-barrel"/>
</dbReference>
<evidence type="ECO:0000256" key="7">
    <source>
        <dbReference type="ARBA" id="ARBA00023114"/>
    </source>
</evidence>
<dbReference type="AlphaFoldDB" id="Q93IK5"/>
<dbReference type="GO" id="GO:0009279">
    <property type="term" value="C:cell outer membrane"/>
    <property type="evidence" value="ECO:0007669"/>
    <property type="project" value="UniProtKB-SubCell"/>
</dbReference>
<dbReference type="GO" id="GO:0046930">
    <property type="term" value="C:pore complex"/>
    <property type="evidence" value="ECO:0007669"/>
    <property type="project" value="UniProtKB-KW"/>
</dbReference>
<keyword evidence="8 10" id="KW-0472">Membrane</keyword>
<dbReference type="PRINTS" id="PR01021">
    <property type="entry name" value="OMPADOMAIN"/>
</dbReference>
<keyword evidence="4" id="KW-1134">Transmembrane beta strand</keyword>
<evidence type="ECO:0000256" key="3">
    <source>
        <dbReference type="ARBA" id="ARBA00022448"/>
    </source>
</evidence>
<evidence type="ECO:0000256" key="8">
    <source>
        <dbReference type="ARBA" id="ARBA00023136"/>
    </source>
</evidence>
<dbReference type="PANTHER" id="PTHR30329:SF21">
    <property type="entry name" value="LIPOPROTEIN YIAD-RELATED"/>
    <property type="match status" value="1"/>
</dbReference>
<evidence type="ECO:0000256" key="4">
    <source>
        <dbReference type="ARBA" id="ARBA00022452"/>
    </source>
</evidence>
<dbReference type="PANTHER" id="PTHR30329">
    <property type="entry name" value="STATOR ELEMENT OF FLAGELLAR MOTOR COMPLEX"/>
    <property type="match status" value="1"/>
</dbReference>
<evidence type="ECO:0000256" key="1">
    <source>
        <dbReference type="ARBA" id="ARBA00004571"/>
    </source>
</evidence>
<dbReference type="InterPro" id="IPR050330">
    <property type="entry name" value="Bact_OuterMem_StrucFunc"/>
</dbReference>
<dbReference type="Gene3D" id="3.30.1330.60">
    <property type="entry name" value="OmpA-like domain"/>
    <property type="match status" value="1"/>
</dbReference>
<dbReference type="SUPFAM" id="SSF103088">
    <property type="entry name" value="OmpA-like"/>
    <property type="match status" value="1"/>
</dbReference>
<keyword evidence="5" id="KW-0812">Transmembrane</keyword>
<protein>
    <recommendedName>
        <fullName evidence="13">OmpA-like domain-containing protein</fullName>
    </recommendedName>
</protein>
<dbReference type="CDD" id="cd07185">
    <property type="entry name" value="OmpA_C-like"/>
    <property type="match status" value="1"/>
</dbReference>
<feature type="compositionally biased region" description="Polar residues" evidence="11">
    <location>
        <begin position="345"/>
        <end position="355"/>
    </location>
</feature>
<dbReference type="InterPro" id="IPR000498">
    <property type="entry name" value="OmpA-like_TM_dom"/>
</dbReference>
<dbReference type="Pfam" id="PF01389">
    <property type="entry name" value="OmpA_membrane"/>
    <property type="match status" value="1"/>
</dbReference>
<sequence length="378" mass="40887">MKKQMRMKKQTLALWVGLVLAGQASMALASNQVGEFYVGGKAGLTQFSDECGANSLDCEEQSEGFGVYGGYQALDWLAVEVGYDSLGKSKADYSALMKPGEVAHYDATVQGIELGLKADYALTERAGLFAKAGTLLWQVEKSGSEPGLGSVNQEEDGSSLMLGAGVEYRLTEHWNTRLEYQYFNEVGGEKTGGSDIHFIGVGLDYRFGGAAQTAMSEPMDVRPVDEVVMSEPEPVMETVAEPEPQVIETYTQVVSSAFGEALFETGSTSLSPSLMLQLQPLLARLKQYPETVVEISGHTDSKGSDTLNQRLSEQRAQSVANYLISKGVDPERITRVVGYGESLPVASNDTESGRAQNRRVEIVSPEAMSSHSTRSDQE</sequence>
<dbReference type="Gene3D" id="2.40.160.20">
    <property type="match status" value="1"/>
</dbReference>
<feature type="signal peptide" evidence="12">
    <location>
        <begin position="1"/>
        <end position="29"/>
    </location>
</feature>
<evidence type="ECO:0000256" key="11">
    <source>
        <dbReference type="SAM" id="MobiDB-lite"/>
    </source>
</evidence>
<evidence type="ECO:0000256" key="5">
    <source>
        <dbReference type="ARBA" id="ARBA00022692"/>
    </source>
</evidence>
<proteinExistence type="inferred from homology"/>
<dbReference type="GO" id="GO:0015288">
    <property type="term" value="F:porin activity"/>
    <property type="evidence" value="ECO:0007669"/>
    <property type="project" value="UniProtKB-KW"/>
</dbReference>
<evidence type="ECO:0000256" key="12">
    <source>
        <dbReference type="SAM" id="SignalP"/>
    </source>
</evidence>
<feature type="region of interest" description="Disordered" evidence="11">
    <location>
        <begin position="343"/>
        <end position="378"/>
    </location>
</feature>
<comment type="subcellular location">
    <subcellularLocation>
        <location evidence="1">Cell outer membrane</location>
        <topology evidence="1">Multi-pass membrane protein</topology>
    </subcellularLocation>
</comment>
<evidence type="ECO:0000259" key="13">
    <source>
        <dbReference type="PROSITE" id="PS51123"/>
    </source>
</evidence>
<organism evidence="14">
    <name type="scientific">Vibrio pommerensis</name>
    <dbReference type="NCBI Taxonomy" id="161725"/>
    <lineage>
        <taxon>Bacteria</taxon>
        <taxon>Pseudomonadati</taxon>
        <taxon>Pseudomonadota</taxon>
        <taxon>Gammaproteobacteria</taxon>
        <taxon>Vibrionales</taxon>
        <taxon>Vibrionaceae</taxon>
        <taxon>Vibrio</taxon>
    </lineage>
</organism>
<dbReference type="InterPro" id="IPR006665">
    <property type="entry name" value="OmpA-like"/>
</dbReference>
<keyword evidence="3" id="KW-0813">Transport</keyword>